<evidence type="ECO:0000313" key="1">
    <source>
        <dbReference type="EMBL" id="SDS59793.1"/>
    </source>
</evidence>
<accession>A0A1H1THW2</accession>
<protein>
    <submittedName>
        <fullName evidence="1">Uncharacterized protein</fullName>
    </submittedName>
</protein>
<keyword evidence="2" id="KW-1185">Reference proteome</keyword>
<dbReference type="OrthoDB" id="4808305at2"/>
<reference evidence="1" key="1">
    <citation type="submission" date="2016-10" db="EMBL/GenBank/DDBJ databases">
        <authorList>
            <person name="Varghese N."/>
            <person name="Submissions S."/>
        </authorList>
    </citation>
    <scope>NUCLEOTIDE SEQUENCE [LARGE SCALE GENOMIC DNA]</scope>
    <source>
        <strain evidence="1">DSM 22082</strain>
    </source>
</reference>
<gene>
    <name evidence="1" type="ORF">SAMN04489751_2374</name>
</gene>
<dbReference type="RefSeq" id="WP_092105852.1">
    <property type="nucleotide sequence ID" value="NZ_LT629739.1"/>
</dbReference>
<dbReference type="AlphaFoldDB" id="A0A1H1THW2"/>
<organism evidence="1 2">
    <name type="scientific">Brevibacterium sandarakinum</name>
    <dbReference type="NCBI Taxonomy" id="629680"/>
    <lineage>
        <taxon>Bacteria</taxon>
        <taxon>Bacillati</taxon>
        <taxon>Actinomycetota</taxon>
        <taxon>Actinomycetes</taxon>
        <taxon>Micrococcales</taxon>
        <taxon>Brevibacteriaceae</taxon>
        <taxon>Brevibacterium</taxon>
    </lineage>
</organism>
<proteinExistence type="predicted"/>
<sequence>MPATVHVSESTRTSMRVIITIAALVVLLIPIAFSVAHGASRLNYTKLEVTKPLPASVTDLNFVLDTSASLVVKTADTDEPSVRLNATGPKDEAPKLQVRESGNASTVSVDEHRHLENSRIEVILPAATSEKMKLDFNGGFGAINIAGDYQEIVAKTDGGSVEVSGSAETLQTSTDYGMTELSGTFGTIESKTDVGTIDAANLNVRDHVDAVTSTGTIDLDFSNDMVPMSGIVAKADEGTIDIRLPRLDLAQEKMAAEAAASQADDDSADDAKDLFYRINANSNQGSVDLAKDLKKYDASSHRGQDADGKTIIPVSASADTGTITIEQN</sequence>
<dbReference type="Proteomes" id="UP000199700">
    <property type="component" value="Chromosome"/>
</dbReference>
<evidence type="ECO:0000313" key="2">
    <source>
        <dbReference type="Proteomes" id="UP000199700"/>
    </source>
</evidence>
<dbReference type="EMBL" id="LT629739">
    <property type="protein sequence ID" value="SDS59793.1"/>
    <property type="molecule type" value="Genomic_DNA"/>
</dbReference>
<dbReference type="Gene3D" id="2.160.20.120">
    <property type="match status" value="1"/>
</dbReference>
<name>A0A1H1THW2_BRESA</name>
<dbReference type="STRING" id="629680.SAMN04489751_2374"/>